<dbReference type="VEuPathDB" id="FungiDB:RhiirFUN_019956"/>
<evidence type="ECO:0000313" key="2">
    <source>
        <dbReference type="Proteomes" id="UP000234323"/>
    </source>
</evidence>
<dbReference type="VEuPathDB" id="FungiDB:FUN_013888"/>
<dbReference type="EMBL" id="LLXI01010990">
    <property type="protein sequence ID" value="PKY63580.1"/>
    <property type="molecule type" value="Genomic_DNA"/>
</dbReference>
<sequence>MSCPRCQQLIYLSEEDDVRLNPKEEDKVKKFFKELFNRPQDFNPLPVTNVETVNPTTPDMVFVELHNKILEAKKILKEKTLEVSRAEYKILDSHYPLREVLERKLAELKRTPENTYI</sequence>
<evidence type="ECO:0000313" key="1">
    <source>
        <dbReference type="EMBL" id="PKY63580.1"/>
    </source>
</evidence>
<gene>
    <name evidence="1" type="ORF">RhiirA4_433238</name>
</gene>
<comment type="caution">
    <text evidence="1">The sequence shown here is derived from an EMBL/GenBank/DDBJ whole genome shotgun (WGS) entry which is preliminary data.</text>
</comment>
<dbReference type="VEuPathDB" id="FungiDB:RhiirA1_501045"/>
<proteinExistence type="predicted"/>
<name>A0A2I1HXH4_9GLOM</name>
<dbReference type="Proteomes" id="UP000234323">
    <property type="component" value="Unassembled WGS sequence"/>
</dbReference>
<keyword evidence="2" id="KW-1185">Reference proteome</keyword>
<dbReference type="AlphaFoldDB" id="A0A2I1HXH4"/>
<reference evidence="1 2" key="1">
    <citation type="submission" date="2015-10" db="EMBL/GenBank/DDBJ databases">
        <title>Genome analyses suggest a sexual origin of heterokaryosis in a supposedly ancient asexual fungus.</title>
        <authorList>
            <person name="Ropars J."/>
            <person name="Sedzielewska K."/>
            <person name="Noel J."/>
            <person name="Charron P."/>
            <person name="Farinelli L."/>
            <person name="Marton T."/>
            <person name="Kruger M."/>
            <person name="Pelin A."/>
            <person name="Brachmann A."/>
            <person name="Corradi N."/>
        </authorList>
    </citation>
    <scope>NUCLEOTIDE SEQUENCE [LARGE SCALE GENOMIC DNA]</scope>
    <source>
        <strain evidence="1 2">A4</strain>
    </source>
</reference>
<protein>
    <submittedName>
        <fullName evidence="1">Uncharacterized protein</fullName>
    </submittedName>
</protein>
<accession>A0A2I1HXH4</accession>
<feature type="non-terminal residue" evidence="1">
    <location>
        <position position="117"/>
    </location>
</feature>
<organism evidence="1 2">
    <name type="scientific">Rhizophagus irregularis</name>
    <dbReference type="NCBI Taxonomy" id="588596"/>
    <lineage>
        <taxon>Eukaryota</taxon>
        <taxon>Fungi</taxon>
        <taxon>Fungi incertae sedis</taxon>
        <taxon>Mucoromycota</taxon>
        <taxon>Glomeromycotina</taxon>
        <taxon>Glomeromycetes</taxon>
        <taxon>Glomerales</taxon>
        <taxon>Glomeraceae</taxon>
        <taxon>Rhizophagus</taxon>
    </lineage>
</organism>